<proteinExistence type="predicted"/>
<accession>A0AAV9XTU7</accession>
<evidence type="ECO:0000313" key="6">
    <source>
        <dbReference type="EMBL" id="KAK6588078.1"/>
    </source>
</evidence>
<dbReference type="PANTHER" id="PTHR17453">
    <property type="entry name" value="SIGNAL RECOGNITION PARTICLE 19 KD PROTEIN"/>
    <property type="match status" value="1"/>
</dbReference>
<keyword evidence="4" id="KW-0687">Ribonucleoprotein</keyword>
<comment type="caution">
    <text evidence="6">The sequence shown here is derived from an EMBL/GenBank/DDBJ whole genome shotgun (WGS) entry which is preliminary data.</text>
</comment>
<evidence type="ECO:0000256" key="2">
    <source>
        <dbReference type="ARBA" id="ARBA00022490"/>
    </source>
</evidence>
<keyword evidence="3" id="KW-0733">Signal recognition particle</keyword>
<dbReference type="SUPFAM" id="SSF69695">
    <property type="entry name" value="SRP19"/>
    <property type="match status" value="1"/>
</dbReference>
<name>A0AAV9XTU7_9CRYT</name>
<dbReference type="Pfam" id="PF01922">
    <property type="entry name" value="SRP19"/>
    <property type="match status" value="1"/>
</dbReference>
<feature type="compositionally biased region" description="Polar residues" evidence="5">
    <location>
        <begin position="118"/>
        <end position="143"/>
    </location>
</feature>
<comment type="subcellular location">
    <subcellularLocation>
        <location evidence="1">Cytoplasm</location>
    </subcellularLocation>
</comment>
<dbReference type="InterPro" id="IPR002778">
    <property type="entry name" value="Signal_recog_particle_SRP19"/>
</dbReference>
<dbReference type="PANTHER" id="PTHR17453:SF0">
    <property type="entry name" value="SIGNAL RECOGNITION PARTICLE 19 KDA PROTEIN"/>
    <property type="match status" value="1"/>
</dbReference>
<evidence type="ECO:0000256" key="1">
    <source>
        <dbReference type="ARBA" id="ARBA00004496"/>
    </source>
</evidence>
<keyword evidence="7" id="KW-1185">Reference proteome</keyword>
<dbReference type="GO" id="GO:0006617">
    <property type="term" value="P:SRP-dependent cotranslational protein targeting to membrane, signal sequence recognition"/>
    <property type="evidence" value="ECO:0007669"/>
    <property type="project" value="TreeGrafter"/>
</dbReference>
<evidence type="ECO:0000313" key="7">
    <source>
        <dbReference type="Proteomes" id="UP001311799"/>
    </source>
</evidence>
<dbReference type="AlphaFoldDB" id="A0AAV9XTU7"/>
<protein>
    <submittedName>
        <fullName evidence="6">Signal recognition particle SPR19</fullName>
    </submittedName>
</protein>
<reference evidence="6 7" key="1">
    <citation type="submission" date="2023-10" db="EMBL/GenBank/DDBJ databases">
        <title>Comparative genomics analysis reveals potential genetic determinants of host preference in Cryptosporidium xiaoi.</title>
        <authorList>
            <person name="Xiao L."/>
            <person name="Li J."/>
        </authorList>
    </citation>
    <scope>NUCLEOTIDE SEQUENCE [LARGE SCALE GENOMIC DNA]</scope>
    <source>
        <strain evidence="6 7">52996</strain>
    </source>
</reference>
<keyword evidence="2" id="KW-0963">Cytoplasm</keyword>
<dbReference type="GO" id="GO:0005786">
    <property type="term" value="C:signal recognition particle, endoplasmic reticulum targeting"/>
    <property type="evidence" value="ECO:0007669"/>
    <property type="project" value="UniProtKB-KW"/>
</dbReference>
<evidence type="ECO:0000256" key="3">
    <source>
        <dbReference type="ARBA" id="ARBA00023135"/>
    </source>
</evidence>
<dbReference type="Proteomes" id="UP001311799">
    <property type="component" value="Unassembled WGS sequence"/>
</dbReference>
<feature type="region of interest" description="Disordered" evidence="5">
    <location>
        <begin position="113"/>
        <end position="155"/>
    </location>
</feature>
<organism evidence="6 7">
    <name type="scientific">Cryptosporidium xiaoi</name>
    <dbReference type="NCBI Taxonomy" id="659607"/>
    <lineage>
        <taxon>Eukaryota</taxon>
        <taxon>Sar</taxon>
        <taxon>Alveolata</taxon>
        <taxon>Apicomplexa</taxon>
        <taxon>Conoidasida</taxon>
        <taxon>Coccidia</taxon>
        <taxon>Eucoccidiorida</taxon>
        <taxon>Eimeriorina</taxon>
        <taxon>Cryptosporidiidae</taxon>
        <taxon>Cryptosporidium</taxon>
    </lineage>
</organism>
<dbReference type="GO" id="GO:0008312">
    <property type="term" value="F:7S RNA binding"/>
    <property type="evidence" value="ECO:0007669"/>
    <property type="project" value="InterPro"/>
</dbReference>
<dbReference type="Gene3D" id="3.30.56.30">
    <property type="entry name" value="Signal recognition particle, SRP19-like subunit"/>
    <property type="match status" value="1"/>
</dbReference>
<dbReference type="EMBL" id="JAWDEY010000035">
    <property type="protein sequence ID" value="KAK6588078.1"/>
    <property type="molecule type" value="Genomic_DNA"/>
</dbReference>
<evidence type="ECO:0000256" key="5">
    <source>
        <dbReference type="SAM" id="MobiDB-lite"/>
    </source>
</evidence>
<sequence>MNITNNETEQIRDSSRWKVIYPVYLNKERSISSGRVASFLNSVENPTVAEIAEICIQLGIPCKIERKRHPKDHKSLGRVRYSLLDSNGNPHNGKILNKRQFLGLIGSGINELRARQQKPPQQIESSSNSKTGNNDQNNMSNSVIAGGRCKQRKKR</sequence>
<gene>
    <name evidence="6" type="ORF">RS030_71005</name>
</gene>
<evidence type="ECO:0000256" key="4">
    <source>
        <dbReference type="ARBA" id="ARBA00023274"/>
    </source>
</evidence>
<dbReference type="InterPro" id="IPR036521">
    <property type="entry name" value="SRP19-like_sf"/>
</dbReference>